<keyword evidence="2" id="KW-1185">Reference proteome</keyword>
<protein>
    <submittedName>
        <fullName evidence="1">Uncharacterized protein</fullName>
    </submittedName>
</protein>
<accession>A0A4Z2E774</accession>
<proteinExistence type="predicted"/>
<comment type="caution">
    <text evidence="1">The sequence shown here is derived from an EMBL/GenBank/DDBJ whole genome shotgun (WGS) entry which is preliminary data.</text>
</comment>
<organism evidence="1 2">
    <name type="scientific">Liparis tanakae</name>
    <name type="common">Tanaka's snailfish</name>
    <dbReference type="NCBI Taxonomy" id="230148"/>
    <lineage>
        <taxon>Eukaryota</taxon>
        <taxon>Metazoa</taxon>
        <taxon>Chordata</taxon>
        <taxon>Craniata</taxon>
        <taxon>Vertebrata</taxon>
        <taxon>Euteleostomi</taxon>
        <taxon>Actinopterygii</taxon>
        <taxon>Neopterygii</taxon>
        <taxon>Teleostei</taxon>
        <taxon>Neoteleostei</taxon>
        <taxon>Acanthomorphata</taxon>
        <taxon>Eupercaria</taxon>
        <taxon>Perciformes</taxon>
        <taxon>Cottioidei</taxon>
        <taxon>Cottales</taxon>
        <taxon>Liparidae</taxon>
        <taxon>Liparis</taxon>
    </lineage>
</organism>
<evidence type="ECO:0000313" key="2">
    <source>
        <dbReference type="Proteomes" id="UP000314294"/>
    </source>
</evidence>
<evidence type="ECO:0000313" key="1">
    <source>
        <dbReference type="EMBL" id="TNN24776.1"/>
    </source>
</evidence>
<dbReference type="AlphaFoldDB" id="A0A4Z2E774"/>
<name>A0A4Z2E774_9TELE</name>
<dbReference type="EMBL" id="SRLO01014298">
    <property type="protein sequence ID" value="TNN24776.1"/>
    <property type="molecule type" value="Genomic_DNA"/>
</dbReference>
<sequence>MWVINRGELCSLVLSRLIPAQVSRRSSVPSDMPADSRGNWANRSVQLSSNIPFAIVDDNDQRVGQ</sequence>
<dbReference type="Proteomes" id="UP000314294">
    <property type="component" value="Unassembled WGS sequence"/>
</dbReference>
<reference evidence="1 2" key="1">
    <citation type="submission" date="2019-03" db="EMBL/GenBank/DDBJ databases">
        <title>First draft genome of Liparis tanakae, snailfish: a comprehensive survey of snailfish specific genes.</title>
        <authorList>
            <person name="Kim W."/>
            <person name="Song I."/>
            <person name="Jeong J.-H."/>
            <person name="Kim D."/>
            <person name="Kim S."/>
            <person name="Ryu S."/>
            <person name="Song J.Y."/>
            <person name="Lee S.K."/>
        </authorList>
    </citation>
    <scope>NUCLEOTIDE SEQUENCE [LARGE SCALE GENOMIC DNA]</scope>
    <source>
        <tissue evidence="1">Muscle</tissue>
    </source>
</reference>
<gene>
    <name evidence="1" type="ORF">EYF80_065098</name>
</gene>